<reference evidence="4 7" key="2">
    <citation type="submission" date="2015-02" db="EMBL/GenBank/DDBJ databases">
        <title>Physiological reanalysis, assessment of diazotrophy, and genome sequences of multiple isolates of Streptomyces thermoautotrophicus.</title>
        <authorList>
            <person name="MacKellar D.C."/>
            <person name="Lieber L."/>
            <person name="Norman J."/>
            <person name="Bolger A."/>
            <person name="Tobin C."/>
            <person name="Murray J.W."/>
            <person name="Prell J."/>
        </authorList>
    </citation>
    <scope>NUCLEOTIDE SEQUENCE [LARGE SCALE GENOMIC DNA]</scope>
    <source>
        <strain evidence="4 7">UBT1</strain>
    </source>
</reference>
<reference evidence="2" key="4">
    <citation type="submission" date="2015-04" db="EMBL/GenBank/DDBJ databases">
        <title>Physiological reanalysis, assessment of diazotrophy, and genome sequences of multiple isolates of Streptomyces thermoautotrophicus.</title>
        <authorList>
            <person name="MacKellar D.C."/>
            <person name="Lieber L."/>
            <person name="Norman J."/>
            <person name="Bolger A."/>
            <person name="Tobin C."/>
            <person name="Murray J.W."/>
            <person name="Woodward J."/>
            <person name="Friesen M."/>
            <person name="Prell J."/>
        </authorList>
    </citation>
    <scope>NUCLEOTIDE SEQUENCE [LARGE SCALE GENOMIC DNA]</scope>
    <source>
        <strain evidence="2">H1</strain>
    </source>
</reference>
<dbReference type="OrthoDB" id="3232131at2"/>
<proteinExistence type="predicted"/>
<name>A0A132N5F3_9ACTN</name>
<dbReference type="RefSeq" id="WP_066887089.1">
    <property type="nucleotide sequence ID" value="NZ_JYIJ01000014.1"/>
</dbReference>
<evidence type="ECO:0000313" key="2">
    <source>
        <dbReference type="EMBL" id="KWX01012.1"/>
    </source>
</evidence>
<protein>
    <submittedName>
        <fullName evidence="4">Uncharacterized protein</fullName>
    </submittedName>
</protein>
<feature type="region of interest" description="Disordered" evidence="1">
    <location>
        <begin position="1"/>
        <end position="23"/>
    </location>
</feature>
<comment type="caution">
    <text evidence="4">The sequence shown here is derived from an EMBL/GenBank/DDBJ whole genome shotgun (WGS) entry which is preliminary data.</text>
</comment>
<accession>A0A132N5F3</accession>
<evidence type="ECO:0000256" key="1">
    <source>
        <dbReference type="SAM" id="MobiDB-lite"/>
    </source>
</evidence>
<evidence type="ECO:0000313" key="4">
    <source>
        <dbReference type="EMBL" id="KWX05217.1"/>
    </source>
</evidence>
<evidence type="ECO:0000313" key="3">
    <source>
        <dbReference type="EMBL" id="KWX04705.1"/>
    </source>
</evidence>
<dbReference type="PATRIC" id="fig|1469144.10.peg.2212"/>
<dbReference type="EMBL" id="JYIJ01000014">
    <property type="protein sequence ID" value="KWX04705.1"/>
    <property type="molecule type" value="Genomic_DNA"/>
</dbReference>
<dbReference type="AlphaFoldDB" id="A0A132N5F3"/>
<dbReference type="Proteomes" id="UP000070659">
    <property type="component" value="Unassembled WGS sequence"/>
</dbReference>
<evidence type="ECO:0000313" key="6">
    <source>
        <dbReference type="Proteomes" id="UP000070598"/>
    </source>
</evidence>
<dbReference type="Proteomes" id="UP000070188">
    <property type="component" value="Unassembled WGS sequence"/>
</dbReference>
<keyword evidence="5" id="KW-1185">Reference proteome</keyword>
<reference evidence="5" key="3">
    <citation type="submission" date="2015-04" db="EMBL/GenBank/DDBJ databases">
        <title>Physiological reanalysis, assessment of diazotrophy, and genome sequences of multiple isolates of Streptomyces thermoautotrophicus.</title>
        <authorList>
            <person name="MacKellar D.C."/>
            <person name="Lieber L."/>
            <person name="Norman J."/>
            <person name="Bolger A."/>
            <person name="Tobin C."/>
            <person name="Murray J.W."/>
            <person name="Chang R."/>
            <person name="Ford T."/>
            <person name="Nguyen P.Q."/>
            <person name="Woodward J."/>
            <person name="Permingeat H."/>
            <person name="Joshi N.S."/>
            <person name="Silver P.A."/>
            <person name="Usadel B."/>
            <person name="Rutherford A.W."/>
            <person name="Friesen M."/>
            <person name="Prell J."/>
        </authorList>
    </citation>
    <scope>NUCLEOTIDE SEQUENCE [LARGE SCALE GENOMIC DNA]</scope>
    <source>
        <strain evidence="5">H1</strain>
    </source>
</reference>
<dbReference type="Proteomes" id="UP000070598">
    <property type="component" value="Unassembled WGS sequence"/>
</dbReference>
<organism evidence="4 6">
    <name type="scientific">Carbonactinospora thermoautotrophica</name>
    <dbReference type="NCBI Taxonomy" id="1469144"/>
    <lineage>
        <taxon>Bacteria</taxon>
        <taxon>Bacillati</taxon>
        <taxon>Actinomycetota</taxon>
        <taxon>Actinomycetes</taxon>
        <taxon>Kitasatosporales</taxon>
        <taxon>Carbonactinosporaceae</taxon>
        <taxon>Carbonactinospora</taxon>
    </lineage>
</organism>
<dbReference type="EMBL" id="JYIK01001120">
    <property type="protein sequence ID" value="KWX05217.1"/>
    <property type="molecule type" value="Genomic_DNA"/>
</dbReference>
<evidence type="ECO:0000313" key="7">
    <source>
        <dbReference type="Proteomes" id="UP000070659"/>
    </source>
</evidence>
<sequence length="68" mass="6970">MPDACRNSRSPDASAANLGSLGRHPADIAGGTRAALCCHLRERAWIERVGTVRVTAAGGLRECVGPGG</sequence>
<gene>
    <name evidence="2" type="ORF">LI90_2040</name>
    <name evidence="3" type="ORF">TH66_05735</name>
    <name evidence="4" type="ORF">TR74_23960</name>
</gene>
<reference evidence="6" key="1">
    <citation type="submission" date="2015-02" db="EMBL/GenBank/DDBJ databases">
        <title>Physiological reanalysis, assessment of diazotrophy, and genome sequences of multiple isolates of Streptomyces thermoautotrophicus.</title>
        <authorList>
            <person name="MacKellar D.C."/>
            <person name="Lieber L."/>
            <person name="Norman J."/>
            <person name="Bolger A."/>
            <person name="Tobin C."/>
            <person name="Murray J.W."/>
            <person name="Friesen M."/>
            <person name="Prell J."/>
        </authorList>
    </citation>
    <scope>NUCLEOTIDE SEQUENCE [LARGE SCALE GENOMIC DNA]</scope>
    <source>
        <strain evidence="6">UBT1</strain>
    </source>
</reference>
<dbReference type="EMBL" id="LAXD01000001">
    <property type="protein sequence ID" value="KWX01012.1"/>
    <property type="molecule type" value="Genomic_DNA"/>
</dbReference>
<evidence type="ECO:0000313" key="5">
    <source>
        <dbReference type="Proteomes" id="UP000070188"/>
    </source>
</evidence>